<dbReference type="PROSITE" id="PS01186">
    <property type="entry name" value="EGF_2"/>
    <property type="match status" value="4"/>
</dbReference>
<dbReference type="SUPFAM" id="SSF57184">
    <property type="entry name" value="Growth factor receptor domain"/>
    <property type="match status" value="1"/>
</dbReference>
<dbReference type="Gene3D" id="2.10.25.10">
    <property type="entry name" value="Laminin"/>
    <property type="match status" value="9"/>
</dbReference>
<comment type="subcellular location">
    <subcellularLocation>
        <location evidence="1">Membrane</location>
        <topology evidence="1">Single-pass membrane protein</topology>
    </subcellularLocation>
</comment>
<feature type="disulfide bond" evidence="10">
    <location>
        <begin position="41"/>
        <end position="50"/>
    </location>
</feature>
<feature type="transmembrane region" description="Helical" evidence="11">
    <location>
        <begin position="454"/>
        <end position="479"/>
    </location>
</feature>
<evidence type="ECO:0000256" key="2">
    <source>
        <dbReference type="ARBA" id="ARBA00022536"/>
    </source>
</evidence>
<dbReference type="InterPro" id="IPR049883">
    <property type="entry name" value="NOTCH1_EGF-like"/>
</dbReference>
<feature type="domain" description="EGF-like" evidence="12">
    <location>
        <begin position="205"/>
        <end position="242"/>
    </location>
</feature>
<dbReference type="Pfam" id="PF07645">
    <property type="entry name" value="EGF_CA"/>
    <property type="match status" value="1"/>
</dbReference>
<evidence type="ECO:0000256" key="10">
    <source>
        <dbReference type="PROSITE-ProRule" id="PRU00076"/>
    </source>
</evidence>
<dbReference type="CDD" id="cd00054">
    <property type="entry name" value="EGF_CA"/>
    <property type="match status" value="6"/>
</dbReference>
<dbReference type="PROSITE" id="PS01187">
    <property type="entry name" value="EGF_CA"/>
    <property type="match status" value="2"/>
</dbReference>
<keyword evidence="4" id="KW-0677">Repeat</keyword>
<dbReference type="InterPro" id="IPR000152">
    <property type="entry name" value="EGF-type_Asp/Asn_hydroxyl_site"/>
</dbReference>
<evidence type="ECO:0000256" key="6">
    <source>
        <dbReference type="ARBA" id="ARBA00022989"/>
    </source>
</evidence>
<dbReference type="GO" id="GO:0005509">
    <property type="term" value="F:calcium ion binding"/>
    <property type="evidence" value="ECO:0007669"/>
    <property type="project" value="InterPro"/>
</dbReference>
<evidence type="ECO:0000256" key="7">
    <source>
        <dbReference type="ARBA" id="ARBA00023136"/>
    </source>
</evidence>
<evidence type="ECO:0000256" key="8">
    <source>
        <dbReference type="ARBA" id="ARBA00023157"/>
    </source>
</evidence>
<feature type="domain" description="EGF-like" evidence="12">
    <location>
        <begin position="122"/>
        <end position="157"/>
    </location>
</feature>
<dbReference type="InterPro" id="IPR018097">
    <property type="entry name" value="EGF_Ca-bd_CS"/>
</dbReference>
<dbReference type="PROSITE" id="PS50026">
    <property type="entry name" value="EGF_3"/>
    <property type="match status" value="8"/>
</dbReference>
<feature type="disulfide bond" evidence="10">
    <location>
        <begin position="270"/>
        <end position="279"/>
    </location>
</feature>
<feature type="domain" description="EGF-like" evidence="12">
    <location>
        <begin position="11"/>
        <end position="51"/>
    </location>
</feature>
<dbReference type="InterPro" id="IPR001881">
    <property type="entry name" value="EGF-like_Ca-bd_dom"/>
</dbReference>
<proteinExistence type="predicted"/>
<reference evidence="14" key="1">
    <citation type="submission" date="2016-11" db="UniProtKB">
        <authorList>
            <consortium name="WormBaseParasite"/>
        </authorList>
    </citation>
    <scope>IDENTIFICATION</scope>
</reference>
<feature type="domain" description="EGF-like" evidence="12">
    <location>
        <begin position="244"/>
        <end position="280"/>
    </location>
</feature>
<evidence type="ECO:0000256" key="1">
    <source>
        <dbReference type="ARBA" id="ARBA00004167"/>
    </source>
</evidence>
<sequence length="525" mass="57969">MGFDGKYCQLQINECETMNGNLECSPNGKCVDDINGFHCDCLPKFNGPKCEEIINLEQNKCKNETCNNNDLCNEMRCLNGGTCINIPLSSNSNFRCECPKEFSGKFCEDFRDYCGNVKEGFDINNNSSLCSGHGKCENIWGGYRCICNEGWRGLNCSSQIDICAEEFPCLNEGTCILLNEELNNSTSTSFKCECPKFFEGERCEIAGTCSKNPCLNNGQCIQKTISTHQCKCPPGFWGLSCEKPLDFCVGEPCMNGGTCISKTNGFECSCIAGFVGEKCESDVDECDEALKNLTKNGSDQVKICGAGRCVDRVNGFECDCSGTGYTGSYCEFDINECETNSSLSICQNNGTCHNWPGTFKCECKSGTLEYLEIPRNFHKILGFIGLHCQLPNLCHPDPNLNRTLHNCVHGRCVRPRVVLGVDGHEFATHDCECMAGYTGELCMRLIETQQPMSFYSFIALGVVVIILCIALGLLLNFFVVCTKSKRANQGTYSPSTQEMTGNARFLIKTNNQQLKQKIQSPKGKA</sequence>
<keyword evidence="8 10" id="KW-1015">Disulfide bond</keyword>
<evidence type="ECO:0000256" key="3">
    <source>
        <dbReference type="ARBA" id="ARBA00022692"/>
    </source>
</evidence>
<keyword evidence="3 11" id="KW-0812">Transmembrane</keyword>
<evidence type="ECO:0000256" key="9">
    <source>
        <dbReference type="ARBA" id="ARBA00023180"/>
    </source>
</evidence>
<dbReference type="SUPFAM" id="SSF57196">
    <property type="entry name" value="EGF/Laminin"/>
    <property type="match status" value="4"/>
</dbReference>
<keyword evidence="13" id="KW-1185">Reference proteome</keyword>
<feature type="domain" description="EGF-like" evidence="12">
    <location>
        <begin position="300"/>
        <end position="331"/>
    </location>
</feature>
<dbReference type="AlphaFoldDB" id="A0A1I8BZK2"/>
<keyword evidence="7 11" id="KW-0472">Membrane</keyword>
<keyword evidence="6 11" id="KW-1133">Transmembrane helix</keyword>
<feature type="domain" description="EGF-like" evidence="12">
    <location>
        <begin position="68"/>
        <end position="108"/>
    </location>
</feature>
<dbReference type="PROSITE" id="PS00010">
    <property type="entry name" value="ASX_HYDROXYL"/>
    <property type="match status" value="4"/>
</dbReference>
<evidence type="ECO:0000256" key="5">
    <source>
        <dbReference type="ARBA" id="ARBA00022837"/>
    </source>
</evidence>
<feature type="disulfide bond" evidence="10">
    <location>
        <begin position="232"/>
        <end position="241"/>
    </location>
</feature>
<evidence type="ECO:0000259" key="12">
    <source>
        <dbReference type="PROSITE" id="PS50026"/>
    </source>
</evidence>
<dbReference type="FunFam" id="2.10.25.10:FF:000247">
    <property type="entry name" value="Delta/notch like EGF repeat containing"/>
    <property type="match status" value="1"/>
</dbReference>
<dbReference type="WBParaSite" id="MhA1_Contig88.frz3.gene43">
    <property type="protein sequence ID" value="MhA1_Contig88.frz3.gene43"/>
    <property type="gene ID" value="MhA1_Contig88.frz3.gene43"/>
</dbReference>
<dbReference type="FunFam" id="2.10.25.10:FF:000699">
    <property type="entry name" value="Uncharacterized protein, isoform C"/>
    <property type="match status" value="1"/>
</dbReference>
<dbReference type="PANTHER" id="PTHR24049:SF35">
    <property type="entry name" value="EGF-LIKE DOMAIN-CONTAINING PROTEIN"/>
    <property type="match status" value="1"/>
</dbReference>
<dbReference type="Pfam" id="PF12661">
    <property type="entry name" value="hEGF"/>
    <property type="match status" value="2"/>
</dbReference>
<comment type="caution">
    <text evidence="10">Lacks conserved residue(s) required for the propagation of feature annotation.</text>
</comment>
<dbReference type="PROSITE" id="PS00022">
    <property type="entry name" value="EGF_1"/>
    <property type="match status" value="7"/>
</dbReference>
<feature type="domain" description="EGF-like" evidence="12">
    <location>
        <begin position="159"/>
        <end position="204"/>
    </location>
</feature>
<evidence type="ECO:0000313" key="14">
    <source>
        <dbReference type="WBParaSite" id="MhA1_Contig88.frz3.gene43"/>
    </source>
</evidence>
<accession>A0A1I8BZK2</accession>
<protein>
    <submittedName>
        <fullName evidence="14">EGF-like domain-containing protein</fullName>
    </submittedName>
</protein>
<dbReference type="GO" id="GO:0071944">
    <property type="term" value="C:cell periphery"/>
    <property type="evidence" value="ECO:0007669"/>
    <property type="project" value="UniProtKB-ARBA"/>
</dbReference>
<dbReference type="InterPro" id="IPR009030">
    <property type="entry name" value="Growth_fac_rcpt_cys_sf"/>
</dbReference>
<dbReference type="InterPro" id="IPR013032">
    <property type="entry name" value="EGF-like_CS"/>
</dbReference>
<keyword evidence="9" id="KW-0325">Glycoprotein</keyword>
<evidence type="ECO:0000256" key="11">
    <source>
        <dbReference type="SAM" id="Phobius"/>
    </source>
</evidence>
<dbReference type="SMART" id="SM00181">
    <property type="entry name" value="EGF"/>
    <property type="match status" value="9"/>
</dbReference>
<dbReference type="GO" id="GO:0007399">
    <property type="term" value="P:nervous system development"/>
    <property type="evidence" value="ECO:0007669"/>
    <property type="project" value="UniProtKB-ARBA"/>
</dbReference>
<dbReference type="Proteomes" id="UP000095281">
    <property type="component" value="Unplaced"/>
</dbReference>
<organism evidence="13 14">
    <name type="scientific">Meloidogyne hapla</name>
    <name type="common">Root-knot nematode worm</name>
    <dbReference type="NCBI Taxonomy" id="6305"/>
    <lineage>
        <taxon>Eukaryota</taxon>
        <taxon>Metazoa</taxon>
        <taxon>Ecdysozoa</taxon>
        <taxon>Nematoda</taxon>
        <taxon>Chromadorea</taxon>
        <taxon>Rhabditida</taxon>
        <taxon>Tylenchina</taxon>
        <taxon>Tylenchomorpha</taxon>
        <taxon>Tylenchoidea</taxon>
        <taxon>Meloidogynidae</taxon>
        <taxon>Meloidogyninae</taxon>
        <taxon>Meloidogyne</taxon>
    </lineage>
</organism>
<dbReference type="SMART" id="SM00179">
    <property type="entry name" value="EGF_CA"/>
    <property type="match status" value="8"/>
</dbReference>
<feature type="domain" description="EGF-like" evidence="12">
    <location>
        <begin position="333"/>
        <end position="373"/>
    </location>
</feature>
<keyword evidence="5" id="KW-0106">Calcium</keyword>
<keyword evidence="2 10" id="KW-0245">EGF-like domain</keyword>
<dbReference type="PANTHER" id="PTHR24049">
    <property type="entry name" value="CRUMBS FAMILY MEMBER"/>
    <property type="match status" value="1"/>
</dbReference>
<dbReference type="Pfam" id="PF00008">
    <property type="entry name" value="EGF"/>
    <property type="match status" value="3"/>
</dbReference>
<dbReference type="OMA" id="RVGSHTC"/>
<dbReference type="GO" id="GO:0120025">
    <property type="term" value="C:plasma membrane bounded cell projection"/>
    <property type="evidence" value="ECO:0007669"/>
    <property type="project" value="UniProtKB-ARBA"/>
</dbReference>
<dbReference type="InterPro" id="IPR000742">
    <property type="entry name" value="EGF"/>
</dbReference>
<evidence type="ECO:0000256" key="4">
    <source>
        <dbReference type="ARBA" id="ARBA00022737"/>
    </source>
</evidence>
<feature type="disulfide bond" evidence="10">
    <location>
        <begin position="98"/>
        <end position="107"/>
    </location>
</feature>
<feature type="disulfide bond" evidence="10">
    <location>
        <begin position="147"/>
        <end position="156"/>
    </location>
</feature>
<dbReference type="GO" id="GO:0016020">
    <property type="term" value="C:membrane"/>
    <property type="evidence" value="ECO:0007669"/>
    <property type="project" value="UniProtKB-SubCell"/>
</dbReference>
<feature type="disulfide bond" evidence="10">
    <location>
        <begin position="194"/>
        <end position="203"/>
    </location>
</feature>
<dbReference type="InterPro" id="IPR051022">
    <property type="entry name" value="Notch_Cell-Fate_Det"/>
</dbReference>
<evidence type="ECO:0000313" key="13">
    <source>
        <dbReference type="Proteomes" id="UP000095281"/>
    </source>
</evidence>
<name>A0A1I8BZK2_MELHA</name>